<gene>
    <name evidence="5" type="primary">LOC102356694</name>
</gene>
<evidence type="ECO:0000256" key="4">
    <source>
        <dbReference type="ARBA" id="ARBA00022691"/>
    </source>
</evidence>
<keyword evidence="2" id="KW-0489">Methyltransferase</keyword>
<proteinExistence type="predicted"/>
<organism evidence="5 6">
    <name type="scientific">Latimeria chalumnae</name>
    <name type="common">Coelacanth</name>
    <dbReference type="NCBI Taxonomy" id="7897"/>
    <lineage>
        <taxon>Eukaryota</taxon>
        <taxon>Metazoa</taxon>
        <taxon>Chordata</taxon>
        <taxon>Craniata</taxon>
        <taxon>Vertebrata</taxon>
        <taxon>Euteleostomi</taxon>
        <taxon>Coelacanthiformes</taxon>
        <taxon>Coelacanthidae</taxon>
        <taxon>Latimeria</taxon>
    </lineage>
</organism>
<reference evidence="5" key="3">
    <citation type="submission" date="2025-09" db="UniProtKB">
        <authorList>
            <consortium name="Ensembl"/>
        </authorList>
    </citation>
    <scope>IDENTIFICATION</scope>
</reference>
<dbReference type="STRING" id="7897.ENSLACP00000012737"/>
<dbReference type="Pfam" id="PF13489">
    <property type="entry name" value="Methyltransf_23"/>
    <property type="match status" value="1"/>
</dbReference>
<dbReference type="GO" id="GO:0032259">
    <property type="term" value="P:methylation"/>
    <property type="evidence" value="ECO:0007669"/>
    <property type="project" value="UniProtKB-KW"/>
</dbReference>
<dbReference type="Gene3D" id="3.40.50.150">
    <property type="entry name" value="Vaccinia Virus protein VP39"/>
    <property type="match status" value="1"/>
</dbReference>
<evidence type="ECO:0000313" key="5">
    <source>
        <dbReference type="Ensembl" id="ENSLACP00000012737.1"/>
    </source>
</evidence>
<dbReference type="EMBL" id="AFYH01147283">
    <property type="status" value="NOT_ANNOTATED_CDS"/>
    <property type="molecule type" value="Genomic_DNA"/>
</dbReference>
<evidence type="ECO:0000256" key="2">
    <source>
        <dbReference type="ARBA" id="ARBA00022603"/>
    </source>
</evidence>
<dbReference type="Ensembl" id="ENSLACT00000012831.1">
    <property type="protein sequence ID" value="ENSLACP00000012737.1"/>
    <property type="gene ID" value="ENSLACG00000011218.1"/>
</dbReference>
<dbReference type="InterPro" id="IPR029063">
    <property type="entry name" value="SAM-dependent_MTases_sf"/>
</dbReference>
<dbReference type="AlphaFoldDB" id="H3ASW6"/>
<accession>H3ASW6</accession>
<dbReference type="InParanoid" id="H3ASW6"/>
<dbReference type="CDD" id="cd02440">
    <property type="entry name" value="AdoMet_MTases"/>
    <property type="match status" value="1"/>
</dbReference>
<dbReference type="OrthoDB" id="5984880at2759"/>
<dbReference type="GO" id="GO:0008170">
    <property type="term" value="F:N-methyltransferase activity"/>
    <property type="evidence" value="ECO:0007669"/>
    <property type="project" value="InterPro"/>
</dbReference>
<reference evidence="6" key="1">
    <citation type="submission" date="2011-08" db="EMBL/GenBank/DDBJ databases">
        <title>The draft genome of Latimeria chalumnae.</title>
        <authorList>
            <person name="Di Palma F."/>
            <person name="Alfoldi J."/>
            <person name="Johnson J."/>
            <person name="Berlin A."/>
            <person name="Gnerre S."/>
            <person name="Jaffe D."/>
            <person name="MacCallum I."/>
            <person name="Young S."/>
            <person name="Walker B.J."/>
            <person name="Lander E."/>
            <person name="Lindblad-Toh K."/>
        </authorList>
    </citation>
    <scope>NUCLEOTIDE SEQUENCE [LARGE SCALE GENOMIC DNA]</scope>
    <source>
        <strain evidence="6">Wild caught</strain>
    </source>
</reference>
<dbReference type="OMA" id="IYYGGRM"/>
<name>H3ASW6_LATCH</name>
<sequence length="290" mass="33112">MATSLKSLAEDSCRYAQAFNVYKKKKDFHSMHMFFEEKLKDYIKSFGKGKGTIKVLGIGSGSGEVDLAILKKIQDVYPEATIINEVLEPNIDHISKFKTLVNNTNLKNVTFTWHQAQCIKYENAIKRGSGQNKFDFIHMAQVLYYVENAASTIELFRNCLQSGGKLMIMIMSDSSKLAQLWRKYGHQLNLTGVYYCYSCCDITHILEERNIPYQCFELKSDVEITDCFTDGNENGKLMVDFLTHSCNFDETAPSDLKAEVMQYLRSPDCITEKDGKIYFTNNISVLMVDS</sequence>
<evidence type="ECO:0000256" key="3">
    <source>
        <dbReference type="ARBA" id="ARBA00022679"/>
    </source>
</evidence>
<evidence type="ECO:0000313" key="6">
    <source>
        <dbReference type="Proteomes" id="UP000008672"/>
    </source>
</evidence>
<keyword evidence="6" id="KW-1185">Reference proteome</keyword>
<protein>
    <recommendedName>
        <fullName evidence="7">Histamine N-methyltransferase</fullName>
    </recommendedName>
</protein>
<dbReference type="InterPro" id="IPR016673">
    <property type="entry name" value="HHMT-like"/>
</dbReference>
<reference evidence="5" key="2">
    <citation type="submission" date="2025-08" db="UniProtKB">
        <authorList>
            <consortium name="Ensembl"/>
        </authorList>
    </citation>
    <scope>IDENTIFICATION</scope>
</reference>
<evidence type="ECO:0000256" key="1">
    <source>
        <dbReference type="ARBA" id="ARBA00011245"/>
    </source>
</evidence>
<dbReference type="EMBL" id="AFYH01147281">
    <property type="status" value="NOT_ANNOTATED_CDS"/>
    <property type="molecule type" value="Genomic_DNA"/>
</dbReference>
<dbReference type="PROSITE" id="PS51597">
    <property type="entry name" value="SAM_HNMT"/>
    <property type="match status" value="1"/>
</dbReference>
<dbReference type="FunFam" id="3.40.50.150:FF:000118">
    <property type="entry name" value="Histamine N-methyltransferase"/>
    <property type="match status" value="1"/>
</dbReference>
<dbReference type="EMBL" id="AFYH01147282">
    <property type="status" value="NOT_ANNOTATED_CDS"/>
    <property type="molecule type" value="Genomic_DNA"/>
</dbReference>
<dbReference type="KEGG" id="lcm:102356694"/>
<dbReference type="Proteomes" id="UP000008672">
    <property type="component" value="Unassembled WGS sequence"/>
</dbReference>
<dbReference type="RefSeq" id="XP_006004141.2">
    <property type="nucleotide sequence ID" value="XM_006004079.3"/>
</dbReference>
<dbReference type="SUPFAM" id="SSF53335">
    <property type="entry name" value="S-adenosyl-L-methionine-dependent methyltransferases"/>
    <property type="match status" value="1"/>
</dbReference>
<evidence type="ECO:0008006" key="7">
    <source>
        <dbReference type="Google" id="ProtNLM"/>
    </source>
</evidence>
<dbReference type="HOGENOM" id="CLU_058117_1_0_1"/>
<keyword evidence="3" id="KW-0808">Transferase</keyword>
<dbReference type="GeneID" id="102356694"/>
<dbReference type="PIRSF" id="PIRSF016616">
    <property type="entry name" value="HHMT"/>
    <property type="match status" value="1"/>
</dbReference>
<dbReference type="eggNOG" id="ENOG502QQJ1">
    <property type="taxonomic scope" value="Eukaryota"/>
</dbReference>
<keyword evidence="4" id="KW-0949">S-adenosyl-L-methionine</keyword>
<comment type="subunit">
    <text evidence="1">Monomer.</text>
</comment>
<dbReference type="GeneTree" id="ENSGT00390000002862"/>